<dbReference type="RefSeq" id="WP_014656504.1">
    <property type="nucleotide sequence ID" value="NC_017731.1"/>
</dbReference>
<proteinExistence type="predicted"/>
<sequence length="310" mass="35018">MNKLTPTDAVNQIGKLNLSGNVIPSSWWQHIKLPSGKPDSTAIILLSDIVYWYRPSEIRDEVTGELMGWRKRFHGDKLQRSYQAFANQFGFSKREATDALKRLRAAGLITLELRTVTTPEGTTLNNVLYVEVVPEAIYAITNDASKLVDEDAKNGIPVTSERNTSYVETEPLLRSDVSAPTLKSDTYTEITTEITTENIYNRENAANKKSQPSPKKTKTKKHTMPEDFAPTEKHQELARELGVDLQEEFLKFRDHHGSKGSTYANWSLALNTWLRNAKTFQRGQQSTKTQPRRPAGGLIHLGDGIYIRDE</sequence>
<dbReference type="PATRIC" id="fig|1157951.4.peg.917"/>
<name>A0A140NGD9_PROSM</name>
<accession>A0A140NGD9</accession>
<reference evidence="2 3" key="1">
    <citation type="journal article" date="2012" name="J. Bacteriol.">
        <title>Complete Genome Sequence of Providencia stuartii Clinical Isolate MRSN 2154.</title>
        <authorList>
            <person name="Clifford R.J."/>
            <person name="Hang J."/>
            <person name="Riley M.C."/>
            <person name="Onmus-Leone F."/>
            <person name="Kuschner R.A."/>
            <person name="Lesho E.P."/>
            <person name="Waterman P.E."/>
        </authorList>
    </citation>
    <scope>NUCLEOTIDE SEQUENCE [LARGE SCALE GENOMIC DNA]</scope>
    <source>
        <strain evidence="2 3">MRSN 2154</strain>
    </source>
</reference>
<reference evidence="3" key="2">
    <citation type="submission" date="2012-04" db="EMBL/GenBank/DDBJ databases">
        <title>Complete genome sequence of Providencia stuartii clinical isolate MRSN 2154.</title>
        <authorList>
            <person name="Clifford R.J."/>
            <person name="Hang J."/>
            <person name="Riley M.C."/>
            <person name="Onmus-Leone F."/>
            <person name="Kuschner R.A."/>
            <person name="Lesho E.P."/>
            <person name="Waterman P.E."/>
        </authorList>
    </citation>
    <scope>NUCLEOTIDE SEQUENCE [LARGE SCALE GENOMIC DNA]</scope>
    <source>
        <strain evidence="3">MRSN 2154</strain>
    </source>
</reference>
<dbReference type="KEGG" id="psi:S70_04620"/>
<protein>
    <submittedName>
        <fullName evidence="2">Replication protein from phage (Modular protein)</fullName>
    </submittedName>
</protein>
<feature type="region of interest" description="Disordered" evidence="1">
    <location>
        <begin position="202"/>
        <end position="224"/>
    </location>
</feature>
<organism evidence="2 3">
    <name type="scientific">Providencia stuartii (strain MRSN 2154)</name>
    <dbReference type="NCBI Taxonomy" id="1157951"/>
    <lineage>
        <taxon>Bacteria</taxon>
        <taxon>Pseudomonadati</taxon>
        <taxon>Pseudomonadota</taxon>
        <taxon>Gammaproteobacteria</taxon>
        <taxon>Enterobacterales</taxon>
        <taxon>Morganellaceae</taxon>
        <taxon>Providencia</taxon>
    </lineage>
</organism>
<dbReference type="Proteomes" id="UP000005012">
    <property type="component" value="Chromosome"/>
</dbReference>
<gene>
    <name evidence="2" type="ordered locus">S70_04620</name>
</gene>
<dbReference type="AlphaFoldDB" id="A0A140NGD9"/>
<dbReference type="OrthoDB" id="6479251at2"/>
<feature type="region of interest" description="Disordered" evidence="1">
    <location>
        <begin position="282"/>
        <end position="301"/>
    </location>
</feature>
<evidence type="ECO:0000256" key="1">
    <source>
        <dbReference type="SAM" id="MobiDB-lite"/>
    </source>
</evidence>
<evidence type="ECO:0000313" key="2">
    <source>
        <dbReference type="EMBL" id="AFH92804.1"/>
    </source>
</evidence>
<evidence type="ECO:0000313" key="3">
    <source>
        <dbReference type="Proteomes" id="UP000005012"/>
    </source>
</evidence>
<dbReference type="EMBL" id="CP003488">
    <property type="protein sequence ID" value="AFH92804.1"/>
    <property type="molecule type" value="Genomic_DNA"/>
</dbReference>
<dbReference type="HOGENOM" id="CLU_074326_0_0_6"/>